<dbReference type="RefSeq" id="WP_029142750.1">
    <property type="nucleotide sequence ID" value="NZ_ALAS01000067.1"/>
</dbReference>
<dbReference type="AlphaFoldDB" id="A0A8B4BWN1"/>
<evidence type="ECO:0000313" key="1">
    <source>
        <dbReference type="EMBL" id="SHF69088.1"/>
    </source>
</evidence>
<gene>
    <name evidence="1" type="ORF">SAMN02745208_02508</name>
</gene>
<reference evidence="1 2" key="1">
    <citation type="submission" date="2016-11" db="EMBL/GenBank/DDBJ databases">
        <authorList>
            <person name="Varghese N."/>
            <person name="Submissions S."/>
        </authorList>
    </citation>
    <scope>NUCLEOTIDE SEQUENCE [LARGE SCALE GENOMIC DNA]</scope>
    <source>
        <strain evidence="1 2">DSM 1</strain>
    </source>
</reference>
<dbReference type="EMBL" id="FQUB01000063">
    <property type="protein sequence ID" value="SHF69088.1"/>
    <property type="molecule type" value="Genomic_DNA"/>
</dbReference>
<accession>A0A8B4BWN1</accession>
<proteinExistence type="predicted"/>
<sequence length="98" mass="11069">MKKLDALSLLSTYMLGNIAKNVHFPNLEGSCVRKRRKKSFASTGRGVQQYRKKGLLYDSAKKCAHKKRACFKKRGIKITIAMADTRGDSFANPCCRKK</sequence>
<dbReference type="KEGG" id="bcoa:BF29_2370"/>
<organism evidence="1 2">
    <name type="scientific">Heyndrickxia coagulans DSM 1 = ATCC 7050</name>
    <dbReference type="NCBI Taxonomy" id="1121088"/>
    <lineage>
        <taxon>Bacteria</taxon>
        <taxon>Bacillati</taxon>
        <taxon>Bacillota</taxon>
        <taxon>Bacilli</taxon>
        <taxon>Bacillales</taxon>
        <taxon>Bacillaceae</taxon>
        <taxon>Heyndrickxia</taxon>
    </lineage>
</organism>
<dbReference type="GeneID" id="29814384"/>
<comment type="caution">
    <text evidence="1">The sequence shown here is derived from an EMBL/GenBank/DDBJ whole genome shotgun (WGS) entry which is preliminary data.</text>
</comment>
<name>A0A8B4BWN1_HEYCO</name>
<evidence type="ECO:0000313" key="2">
    <source>
        <dbReference type="Proteomes" id="UP000184029"/>
    </source>
</evidence>
<dbReference type="Proteomes" id="UP000184029">
    <property type="component" value="Unassembled WGS sequence"/>
</dbReference>
<protein>
    <submittedName>
        <fullName evidence="1">Uncharacterized protein</fullName>
    </submittedName>
</protein>